<dbReference type="InterPro" id="IPR029058">
    <property type="entry name" value="AB_hydrolase_fold"/>
</dbReference>
<dbReference type="InterPro" id="IPR002469">
    <property type="entry name" value="Peptidase_S9B_N"/>
</dbReference>
<dbReference type="InterPro" id="IPR001375">
    <property type="entry name" value="Peptidase_S9_cat"/>
</dbReference>
<dbReference type="EMBL" id="AE013598">
    <property type="protein sequence ID" value="AAW76385.1"/>
    <property type="molecule type" value="Genomic_DNA"/>
</dbReference>
<sequence>MRSSFTTGARAAGCAATSWRWRKTMVSDARRSASALCRWRALVACIVVWSGVAQAAPSVADYQRSLGLREQWITLTENVAWPAQWQDDGRFYYRKTVPGGFVFVSADVATLQKQPAFDQARVAQGLSAATGKTYAPLRLPFERFFFSKEGERSDGAIIFALYDAAWRCTLTTYHCAPDARPQAQSRPRGFGVVRDPLVPADTTPSRSPDARWEVLADGWNLMLRRVADGQVTRLSSDGRADDYFDLESVAWSPDSQQLAVYRVRPGLARRVTRVEAAPAGGGQPVVHTQLYPKPGDAVDVERPVLFALDGTRRDVETDMFDNPYSLSPLQWRSDGRSVAFEYVQRGFQRMRVIAVDARSGRAHVAVGEDARTFVYADRSFRHDVDGRGDEVLWISERDGWRHLYLFDGRNGQLKRQLTRGPWVVRDVLRVDDMQRRIWFTASGMDAGKDPYYRQLYSVDFDGRRLVRLTHTDADHDVAIADDGQHYVDVYSRPDLPPVMELHAIDGQLLHTVERGNIDKLQAAGWRAPETFMAKGRDGSTDIWGMVVRPRDYDPRKRYPVIENIYAGPHDAFVPKTFWPFGYHSGGDKQIGMQAQADLGFIVVMIDGMGTANRSKAFHDVAWKNLGDSGFADRIAWHRALAAKDPSYDISRVGIYGASAGGQSTLGALERHPEFYKVGVAFVGCYDNRMDKISWNEQWMGWPVDASYVEASGVVNASKLQGDLLLIVGEQDSNVDPASTAQVVDALIKAGKEFDLLNVPGGEHTVGRSSGPIDYVQRRQYDFFVRHLRNEPTPHWNSLPSEAQ</sequence>
<dbReference type="InterPro" id="IPR050278">
    <property type="entry name" value="Serine_Prot_S9B/DPPIV"/>
</dbReference>
<dbReference type="AlphaFoldDB" id="Q5GY36"/>
<dbReference type="PANTHER" id="PTHR11731:SF118">
    <property type="entry name" value="BLR1971 PROTEIN"/>
    <property type="match status" value="1"/>
</dbReference>
<keyword evidence="4" id="KW-0031">Aminopeptidase</keyword>
<name>Q5GY36_XANOR</name>
<evidence type="ECO:0000256" key="1">
    <source>
        <dbReference type="SAM" id="MobiDB-lite"/>
    </source>
</evidence>
<gene>
    <name evidence="4" type="primary">DAP2</name>
    <name evidence="4" type="ordered locus">XOO3131</name>
</gene>
<keyword evidence="5" id="KW-1185">Reference proteome</keyword>
<dbReference type="Pfam" id="PF00326">
    <property type="entry name" value="Peptidase_S9"/>
    <property type="match status" value="1"/>
</dbReference>
<organism evidence="4 5">
    <name type="scientific">Xanthomonas oryzae pv. oryzae (strain KACC10331 / KXO85)</name>
    <dbReference type="NCBI Taxonomy" id="291331"/>
    <lineage>
        <taxon>Bacteria</taxon>
        <taxon>Pseudomonadati</taxon>
        <taxon>Pseudomonadota</taxon>
        <taxon>Gammaproteobacteria</taxon>
        <taxon>Lysobacterales</taxon>
        <taxon>Lysobacteraceae</taxon>
        <taxon>Xanthomonas</taxon>
    </lineage>
</organism>
<accession>Q5GY36</accession>
<feature type="region of interest" description="Disordered" evidence="1">
    <location>
        <begin position="184"/>
        <end position="208"/>
    </location>
</feature>
<dbReference type="Gene3D" id="3.40.50.1820">
    <property type="entry name" value="alpha/beta hydrolase"/>
    <property type="match status" value="1"/>
</dbReference>
<protein>
    <submittedName>
        <fullName evidence="4">Dipeptidyl aminopeptidases/acylaminoacyl-peptidases</fullName>
    </submittedName>
</protein>
<dbReference type="Proteomes" id="UP000006735">
    <property type="component" value="Chromosome"/>
</dbReference>
<keyword evidence="4" id="KW-0645">Protease</keyword>
<dbReference type="KEGG" id="xoo:XOO3131"/>
<dbReference type="GO" id="GO:0006508">
    <property type="term" value="P:proteolysis"/>
    <property type="evidence" value="ECO:0007669"/>
    <property type="project" value="InterPro"/>
</dbReference>
<evidence type="ECO:0000313" key="5">
    <source>
        <dbReference type="Proteomes" id="UP000006735"/>
    </source>
</evidence>
<dbReference type="GO" id="GO:0004177">
    <property type="term" value="F:aminopeptidase activity"/>
    <property type="evidence" value="ECO:0007669"/>
    <property type="project" value="UniProtKB-KW"/>
</dbReference>
<evidence type="ECO:0000259" key="3">
    <source>
        <dbReference type="Pfam" id="PF00930"/>
    </source>
</evidence>
<proteinExistence type="predicted"/>
<feature type="domain" description="Dipeptidylpeptidase IV N-terminal" evidence="3">
    <location>
        <begin position="200"/>
        <end position="497"/>
    </location>
</feature>
<dbReference type="GO" id="GO:0008236">
    <property type="term" value="F:serine-type peptidase activity"/>
    <property type="evidence" value="ECO:0007669"/>
    <property type="project" value="InterPro"/>
</dbReference>
<evidence type="ECO:0000313" key="4">
    <source>
        <dbReference type="EMBL" id="AAW76385.1"/>
    </source>
</evidence>
<dbReference type="Pfam" id="PF00930">
    <property type="entry name" value="DPPIV_N"/>
    <property type="match status" value="1"/>
</dbReference>
<feature type="domain" description="Peptidase S9 prolyl oligopeptidase catalytic" evidence="2">
    <location>
        <begin position="593"/>
        <end position="789"/>
    </location>
</feature>
<dbReference type="SUPFAM" id="SSF82171">
    <property type="entry name" value="DPP6 N-terminal domain-like"/>
    <property type="match status" value="1"/>
</dbReference>
<dbReference type="ESTHER" id="xanor-q5gy36">
    <property type="family name" value="DPP4N_Peptidase_S9"/>
</dbReference>
<reference evidence="4 5" key="1">
    <citation type="journal article" date="2005" name="Nucleic Acids Res.">
        <title>The genome sequence of Xanthomonas oryzae pathovar oryzae KACC10331, the bacterial blight pathogen of rice.</title>
        <authorList>
            <person name="Lee B.M."/>
            <person name="Park Y.J."/>
            <person name="Park D.S."/>
            <person name="Kang H.W."/>
            <person name="Kim J.G."/>
            <person name="Song E.S."/>
            <person name="Park I.C."/>
            <person name="Yoon U.H."/>
            <person name="Hahn J.H."/>
            <person name="Koo B.S."/>
            <person name="Lee G.B."/>
            <person name="Kim H."/>
            <person name="Park H.S."/>
            <person name="Yoon K.O."/>
            <person name="Kim J.H."/>
            <person name="Jung C.H."/>
            <person name="Koh N.H."/>
            <person name="Seo J.S."/>
            <person name="Go S.J."/>
        </authorList>
    </citation>
    <scope>NUCLEOTIDE SEQUENCE [LARGE SCALE GENOMIC DNA]</scope>
    <source>
        <strain evidence="5">KACC10331 / KXO85</strain>
    </source>
</reference>
<dbReference type="STRING" id="291331.XOO3131"/>
<dbReference type="SUPFAM" id="SSF53474">
    <property type="entry name" value="alpha/beta-Hydrolases"/>
    <property type="match status" value="1"/>
</dbReference>
<evidence type="ECO:0000259" key="2">
    <source>
        <dbReference type="Pfam" id="PF00326"/>
    </source>
</evidence>
<keyword evidence="4" id="KW-0378">Hydrolase</keyword>
<dbReference type="HOGENOM" id="CLU_006105_3_1_6"/>
<dbReference type="Gene3D" id="2.140.10.30">
    <property type="entry name" value="Dipeptidylpeptidase IV, N-terminal domain"/>
    <property type="match status" value="1"/>
</dbReference>
<dbReference type="PANTHER" id="PTHR11731">
    <property type="entry name" value="PROTEASE FAMILY S9B,C DIPEPTIDYL-PEPTIDASE IV-RELATED"/>
    <property type="match status" value="1"/>
</dbReference>